<name>A0A4Y2H925_ARAVE</name>
<protein>
    <submittedName>
        <fullName evidence="1">Uncharacterized protein</fullName>
    </submittedName>
</protein>
<evidence type="ECO:0000313" key="2">
    <source>
        <dbReference type="Proteomes" id="UP000499080"/>
    </source>
</evidence>
<gene>
    <name evidence="1" type="ORF">AVEN_267881_1</name>
</gene>
<proteinExistence type="predicted"/>
<accession>A0A4Y2H925</accession>
<sequence>MGQRFNWKEHPPNPNQNFPYPYSLGKRQDIIFASVHGPFPSYCKRFHIKDSECCGRFTSLRHQLSIHHSFSHLETHLGSRKSLVE</sequence>
<keyword evidence="2" id="KW-1185">Reference proteome</keyword>
<reference evidence="1 2" key="1">
    <citation type="journal article" date="2019" name="Sci. Rep.">
        <title>Orb-weaving spider Araneus ventricosus genome elucidates the spidroin gene catalogue.</title>
        <authorList>
            <person name="Kono N."/>
            <person name="Nakamura H."/>
            <person name="Ohtoshi R."/>
            <person name="Moran D.A.P."/>
            <person name="Shinohara A."/>
            <person name="Yoshida Y."/>
            <person name="Fujiwara M."/>
            <person name="Mori M."/>
            <person name="Tomita M."/>
            <person name="Arakawa K."/>
        </authorList>
    </citation>
    <scope>NUCLEOTIDE SEQUENCE [LARGE SCALE GENOMIC DNA]</scope>
</reference>
<organism evidence="1 2">
    <name type="scientific">Araneus ventricosus</name>
    <name type="common">Orbweaver spider</name>
    <name type="synonym">Epeira ventricosa</name>
    <dbReference type="NCBI Taxonomy" id="182803"/>
    <lineage>
        <taxon>Eukaryota</taxon>
        <taxon>Metazoa</taxon>
        <taxon>Ecdysozoa</taxon>
        <taxon>Arthropoda</taxon>
        <taxon>Chelicerata</taxon>
        <taxon>Arachnida</taxon>
        <taxon>Araneae</taxon>
        <taxon>Araneomorphae</taxon>
        <taxon>Entelegynae</taxon>
        <taxon>Araneoidea</taxon>
        <taxon>Araneidae</taxon>
        <taxon>Araneus</taxon>
    </lineage>
</organism>
<dbReference type="Proteomes" id="UP000499080">
    <property type="component" value="Unassembled WGS sequence"/>
</dbReference>
<dbReference type="EMBL" id="BGPR01001805">
    <property type="protein sequence ID" value="GBM62213.1"/>
    <property type="molecule type" value="Genomic_DNA"/>
</dbReference>
<evidence type="ECO:0000313" key="1">
    <source>
        <dbReference type="EMBL" id="GBM62213.1"/>
    </source>
</evidence>
<dbReference type="AlphaFoldDB" id="A0A4Y2H925"/>
<comment type="caution">
    <text evidence="1">The sequence shown here is derived from an EMBL/GenBank/DDBJ whole genome shotgun (WGS) entry which is preliminary data.</text>
</comment>